<feature type="transmembrane region" description="Helical" evidence="1">
    <location>
        <begin position="191"/>
        <end position="208"/>
    </location>
</feature>
<evidence type="ECO:0000313" key="3">
    <source>
        <dbReference type="Proteomes" id="UP000799092"/>
    </source>
</evidence>
<dbReference type="RefSeq" id="WP_153737556.1">
    <property type="nucleotide sequence ID" value="NZ_WJNG01000013.1"/>
</dbReference>
<feature type="transmembrane region" description="Helical" evidence="1">
    <location>
        <begin position="347"/>
        <end position="365"/>
    </location>
</feature>
<protein>
    <recommendedName>
        <fullName evidence="4">O-antigen ligase domain-containing protein</fullName>
    </recommendedName>
</protein>
<dbReference type="Proteomes" id="UP000799092">
    <property type="component" value="Unassembled WGS sequence"/>
</dbReference>
<dbReference type="EMBL" id="WJNG01000013">
    <property type="protein sequence ID" value="MRH43930.1"/>
    <property type="molecule type" value="Genomic_DNA"/>
</dbReference>
<evidence type="ECO:0000256" key="1">
    <source>
        <dbReference type="SAM" id="Phobius"/>
    </source>
</evidence>
<feature type="transmembrane region" description="Helical" evidence="1">
    <location>
        <begin position="145"/>
        <end position="166"/>
    </location>
</feature>
<keyword evidence="1" id="KW-0812">Transmembrane</keyword>
<feature type="transmembrane region" description="Helical" evidence="1">
    <location>
        <begin position="253"/>
        <end position="269"/>
    </location>
</feature>
<keyword evidence="1" id="KW-1133">Transmembrane helix</keyword>
<keyword evidence="1" id="KW-0472">Membrane</keyword>
<evidence type="ECO:0008006" key="4">
    <source>
        <dbReference type="Google" id="ProtNLM"/>
    </source>
</evidence>
<organism evidence="2 3">
    <name type="scientific">Aquibacillus halophilus</name>
    <dbReference type="NCBI Taxonomy" id="930132"/>
    <lineage>
        <taxon>Bacteria</taxon>
        <taxon>Bacillati</taxon>
        <taxon>Bacillota</taxon>
        <taxon>Bacilli</taxon>
        <taxon>Bacillales</taxon>
        <taxon>Bacillaceae</taxon>
        <taxon>Aquibacillus</taxon>
    </lineage>
</organism>
<feature type="transmembrane region" description="Helical" evidence="1">
    <location>
        <begin position="12"/>
        <end position="28"/>
    </location>
</feature>
<sequence>MNGKVNIKLDSLQYYCIQALIIISSFYVVESYSPREIIFTFSLPQRVFQIIFLLLMVWSIIKALIDRSEKERSKIDNLTAIYLTIFVLSMILFIIKMPLTPDVYGGKYSKEFFMLSAVVFNLIVTSLFFYFNSIPLDKMKKLARLFVNCGIFHAFLAIILYLLYFLNINKLSIGVDIGYSFPRLQGFTNEPSFYSIYILSIILLKLYLDRYKWNWSTLFLILTFVLSFSSTGLVLLGAILIAILFLFKFKYKLILIAGMGVSVIVSFFIEKLNFLYYRVYEHIMVLLTNGNFYTRYNAPRAHEILNEFNQLVQLDWILGNGFGSDIYYGGSVVDGIINIYTRMMFEGGIITIFLIALFTFFIFYVTRKQKLLLIMALITLLYLNMNNPGMLVFQYLLLGFAYYLSKKDNTDRSSLAKNEDTPPIEFK</sequence>
<proteinExistence type="predicted"/>
<evidence type="ECO:0000313" key="2">
    <source>
        <dbReference type="EMBL" id="MRH43930.1"/>
    </source>
</evidence>
<feature type="transmembrane region" description="Helical" evidence="1">
    <location>
        <begin position="112"/>
        <end position="133"/>
    </location>
</feature>
<accession>A0A6A8DFC5</accession>
<feature type="transmembrane region" description="Helical" evidence="1">
    <location>
        <begin position="371"/>
        <end position="404"/>
    </location>
</feature>
<reference evidence="2" key="1">
    <citation type="submission" date="2019-11" db="EMBL/GenBank/DDBJ databases">
        <authorList>
            <person name="Li J."/>
        </authorList>
    </citation>
    <scope>NUCLEOTIDE SEQUENCE</scope>
    <source>
        <strain evidence="2">B6B</strain>
    </source>
</reference>
<gene>
    <name evidence="2" type="ORF">GH741_14905</name>
</gene>
<name>A0A6A8DFC5_9BACI</name>
<feature type="transmembrane region" description="Helical" evidence="1">
    <location>
        <begin position="77"/>
        <end position="100"/>
    </location>
</feature>
<feature type="transmembrane region" description="Helical" evidence="1">
    <location>
        <begin position="220"/>
        <end position="247"/>
    </location>
</feature>
<feature type="transmembrane region" description="Helical" evidence="1">
    <location>
        <begin position="48"/>
        <end position="65"/>
    </location>
</feature>
<keyword evidence="3" id="KW-1185">Reference proteome</keyword>
<comment type="caution">
    <text evidence="2">The sequence shown here is derived from an EMBL/GenBank/DDBJ whole genome shotgun (WGS) entry which is preliminary data.</text>
</comment>
<dbReference type="AlphaFoldDB" id="A0A6A8DFC5"/>